<feature type="transmembrane region" description="Helical" evidence="5">
    <location>
        <begin position="257"/>
        <end position="277"/>
    </location>
</feature>
<evidence type="ECO:0000256" key="2">
    <source>
        <dbReference type="ARBA" id="ARBA00022692"/>
    </source>
</evidence>
<dbReference type="Proteomes" id="UP001500967">
    <property type="component" value="Unassembled WGS sequence"/>
</dbReference>
<feature type="transmembrane region" description="Helical" evidence="5">
    <location>
        <begin position="34"/>
        <end position="59"/>
    </location>
</feature>
<gene>
    <name evidence="7" type="ORF">GCM10009539_20420</name>
</gene>
<dbReference type="EMBL" id="BAAAGX010000007">
    <property type="protein sequence ID" value="GAA0235009.1"/>
    <property type="molecule type" value="Genomic_DNA"/>
</dbReference>
<dbReference type="Pfam" id="PF01699">
    <property type="entry name" value="Na_Ca_ex"/>
    <property type="match status" value="2"/>
</dbReference>
<comment type="subcellular location">
    <subcellularLocation>
        <location evidence="1">Membrane</location>
        <topology evidence="1">Multi-pass membrane protein</topology>
    </subcellularLocation>
</comment>
<feature type="transmembrane region" description="Helical" evidence="5">
    <location>
        <begin position="6"/>
        <end position="27"/>
    </location>
</feature>
<evidence type="ECO:0000256" key="4">
    <source>
        <dbReference type="ARBA" id="ARBA00023136"/>
    </source>
</evidence>
<evidence type="ECO:0000256" key="3">
    <source>
        <dbReference type="ARBA" id="ARBA00022989"/>
    </source>
</evidence>
<keyword evidence="3 5" id="KW-1133">Transmembrane helix</keyword>
<feature type="transmembrane region" description="Helical" evidence="5">
    <location>
        <begin position="224"/>
        <end position="245"/>
    </location>
</feature>
<organism evidence="7 8">
    <name type="scientific">Cryptosporangium japonicum</name>
    <dbReference type="NCBI Taxonomy" id="80872"/>
    <lineage>
        <taxon>Bacteria</taxon>
        <taxon>Bacillati</taxon>
        <taxon>Actinomycetota</taxon>
        <taxon>Actinomycetes</taxon>
        <taxon>Cryptosporangiales</taxon>
        <taxon>Cryptosporangiaceae</taxon>
        <taxon>Cryptosporangium</taxon>
    </lineage>
</organism>
<evidence type="ECO:0000313" key="7">
    <source>
        <dbReference type="EMBL" id="GAA0235009.1"/>
    </source>
</evidence>
<protein>
    <submittedName>
        <fullName evidence="7">Sodium/hydrogen exchanger</fullName>
    </submittedName>
</protein>
<evidence type="ECO:0000313" key="8">
    <source>
        <dbReference type="Proteomes" id="UP001500967"/>
    </source>
</evidence>
<feature type="transmembrane region" description="Helical" evidence="5">
    <location>
        <begin position="121"/>
        <end position="139"/>
    </location>
</feature>
<sequence length="375" mass="38081">MSSILIFVVGAALLVYCAEKLVVYLVGAAHGLRISVFLLAIIFTGIEFDDLALGVALNAEDLGGVALGTVFGTAISMTGIVLALAAIVCPTRVNIPRSYLALFAASPLMMVPFVLSAPLTAADGVVLVLLFVAFIAYIATRELQSSTPIFRNAEILERIGGVSGGASSAGVSGAGPTSGTGVSGAGPGGVGAGGVSAGRAGDRPPFPVTMPFTKNRPLPKWGGIALAVLALIGLIVAATITSAGIDGILDDHAIGGTLFGATIATLVLSLEDIFLTVEPNRRGAAEIGIGNVIGSVVFGVTAKLGVILLTGGAILVGSDVLAWHLPALVVMTALSAYFISTGHLRRRHGVVLLALYVLYWAVSWSLLGEVPIDTD</sequence>
<evidence type="ECO:0000256" key="5">
    <source>
        <dbReference type="SAM" id="Phobius"/>
    </source>
</evidence>
<dbReference type="InterPro" id="IPR044880">
    <property type="entry name" value="NCX_ion-bd_dom_sf"/>
</dbReference>
<accession>A0ABN0U0P9</accession>
<evidence type="ECO:0000256" key="1">
    <source>
        <dbReference type="ARBA" id="ARBA00004141"/>
    </source>
</evidence>
<keyword evidence="4 5" id="KW-0472">Membrane</keyword>
<name>A0ABN0U0P9_9ACTN</name>
<proteinExistence type="predicted"/>
<dbReference type="Gene3D" id="1.20.1420.30">
    <property type="entry name" value="NCX, central ion-binding region"/>
    <property type="match status" value="1"/>
</dbReference>
<dbReference type="RefSeq" id="WP_344648502.1">
    <property type="nucleotide sequence ID" value="NZ_BAAAGX010000007.1"/>
</dbReference>
<feature type="transmembrane region" description="Helical" evidence="5">
    <location>
        <begin position="350"/>
        <end position="367"/>
    </location>
</feature>
<feature type="domain" description="Sodium/calcium exchanger membrane region" evidence="6">
    <location>
        <begin position="224"/>
        <end position="364"/>
    </location>
</feature>
<feature type="transmembrane region" description="Helical" evidence="5">
    <location>
        <begin position="99"/>
        <end position="115"/>
    </location>
</feature>
<dbReference type="InterPro" id="IPR004837">
    <property type="entry name" value="NaCa_Exmemb"/>
</dbReference>
<feature type="domain" description="Sodium/calcium exchanger membrane region" evidence="6">
    <location>
        <begin position="3"/>
        <end position="138"/>
    </location>
</feature>
<evidence type="ECO:0000259" key="6">
    <source>
        <dbReference type="Pfam" id="PF01699"/>
    </source>
</evidence>
<reference evidence="7 8" key="1">
    <citation type="journal article" date="2019" name="Int. J. Syst. Evol. Microbiol.">
        <title>The Global Catalogue of Microorganisms (GCM) 10K type strain sequencing project: providing services to taxonomists for standard genome sequencing and annotation.</title>
        <authorList>
            <consortium name="The Broad Institute Genomics Platform"/>
            <consortium name="The Broad Institute Genome Sequencing Center for Infectious Disease"/>
            <person name="Wu L."/>
            <person name="Ma J."/>
        </authorList>
    </citation>
    <scope>NUCLEOTIDE SEQUENCE [LARGE SCALE GENOMIC DNA]</scope>
    <source>
        <strain evidence="7 8">JCM 10425</strain>
    </source>
</reference>
<comment type="caution">
    <text evidence="7">The sequence shown here is derived from an EMBL/GenBank/DDBJ whole genome shotgun (WGS) entry which is preliminary data.</text>
</comment>
<feature type="transmembrane region" description="Helical" evidence="5">
    <location>
        <begin position="321"/>
        <end position="338"/>
    </location>
</feature>
<keyword evidence="8" id="KW-1185">Reference proteome</keyword>
<keyword evidence="2 5" id="KW-0812">Transmembrane</keyword>
<feature type="transmembrane region" description="Helical" evidence="5">
    <location>
        <begin position="65"/>
        <end position="87"/>
    </location>
</feature>
<feature type="transmembrane region" description="Helical" evidence="5">
    <location>
        <begin position="289"/>
        <end position="315"/>
    </location>
</feature>